<dbReference type="EMBL" id="PVLR01000022">
    <property type="protein sequence ID" value="PRD68934.1"/>
    <property type="molecule type" value="Genomic_DNA"/>
</dbReference>
<reference evidence="3 4" key="1">
    <citation type="submission" date="2018-03" db="EMBL/GenBank/DDBJ databases">
        <title>Comparative genomics illustrates the genes involved in a hyperalkaliphilic mechanisms of Serpentinomonas isolated from highly-alkaline calcium-rich serpentinized springs.</title>
        <authorList>
            <person name="Suzuki S."/>
            <person name="Ishii S."/>
            <person name="Walworth N."/>
            <person name="Bird L."/>
            <person name="Kuenen J.G."/>
            <person name="Nealson K.H."/>
        </authorList>
    </citation>
    <scope>NUCLEOTIDE SEQUENCE [LARGE SCALE GENOMIC DNA]</scope>
    <source>
        <strain evidence="3 4">83</strain>
    </source>
</reference>
<feature type="compositionally biased region" description="Basic and acidic residues" evidence="1">
    <location>
        <begin position="88"/>
        <end position="105"/>
    </location>
</feature>
<feature type="chain" id="PRO_5015547297" evidence="2">
    <location>
        <begin position="26"/>
        <end position="180"/>
    </location>
</feature>
<feature type="compositionally biased region" description="Basic and acidic residues" evidence="1">
    <location>
        <begin position="119"/>
        <end position="140"/>
    </location>
</feature>
<feature type="signal peptide" evidence="2">
    <location>
        <begin position="1"/>
        <end position="25"/>
    </location>
</feature>
<accession>A0A2S9KER1</accession>
<dbReference type="AlphaFoldDB" id="A0A2S9KER1"/>
<organism evidence="3 4">
    <name type="scientific">Malikia spinosa</name>
    <dbReference type="NCBI Taxonomy" id="86180"/>
    <lineage>
        <taxon>Bacteria</taxon>
        <taxon>Pseudomonadati</taxon>
        <taxon>Pseudomonadota</taxon>
        <taxon>Betaproteobacteria</taxon>
        <taxon>Burkholderiales</taxon>
        <taxon>Comamonadaceae</taxon>
        <taxon>Malikia</taxon>
    </lineage>
</organism>
<protein>
    <submittedName>
        <fullName evidence="3">Uncharacterized protein</fullName>
    </submittedName>
</protein>
<name>A0A2S9KER1_9BURK</name>
<dbReference type="Proteomes" id="UP000238326">
    <property type="component" value="Unassembled WGS sequence"/>
</dbReference>
<dbReference type="RefSeq" id="WP_105729573.1">
    <property type="nucleotide sequence ID" value="NZ_PVLR01000022.1"/>
</dbReference>
<keyword evidence="2" id="KW-0732">Signal</keyword>
<feature type="region of interest" description="Disordered" evidence="1">
    <location>
        <begin position="62"/>
        <end position="105"/>
    </location>
</feature>
<feature type="region of interest" description="Disordered" evidence="1">
    <location>
        <begin position="119"/>
        <end position="155"/>
    </location>
</feature>
<gene>
    <name evidence="3" type="ORF">C6P61_08860</name>
</gene>
<evidence type="ECO:0000313" key="3">
    <source>
        <dbReference type="EMBL" id="PRD68934.1"/>
    </source>
</evidence>
<evidence type="ECO:0000313" key="4">
    <source>
        <dbReference type="Proteomes" id="UP000238326"/>
    </source>
</evidence>
<feature type="compositionally biased region" description="Low complexity" evidence="1">
    <location>
        <begin position="67"/>
        <end position="87"/>
    </location>
</feature>
<proteinExistence type="predicted"/>
<sequence>MQILDISHRRITLALLAALALPATAAPDKIWRCGNEYTNQPGDAKARGCKLVEGGNLTVIEGLKPQGGSRAAASSPRPGAAPTPAARSEGERVESAEQRARDADARAILEAELRKTEARQAELRQEYQGGEPEKRPEELRNPALHQQRSAALKEQLARVDADVAALRRELARMTPPSDKK</sequence>
<keyword evidence="4" id="KW-1185">Reference proteome</keyword>
<evidence type="ECO:0000256" key="2">
    <source>
        <dbReference type="SAM" id="SignalP"/>
    </source>
</evidence>
<comment type="caution">
    <text evidence="3">The sequence shown here is derived from an EMBL/GenBank/DDBJ whole genome shotgun (WGS) entry which is preliminary data.</text>
</comment>
<evidence type="ECO:0000256" key="1">
    <source>
        <dbReference type="SAM" id="MobiDB-lite"/>
    </source>
</evidence>
<dbReference type="OrthoDB" id="5298561at2"/>